<organism evidence="1 2">
    <name type="scientific">Rhizobium mongolense</name>
    <dbReference type="NCBI Taxonomy" id="57676"/>
    <lineage>
        <taxon>Bacteria</taxon>
        <taxon>Pseudomonadati</taxon>
        <taxon>Pseudomonadota</taxon>
        <taxon>Alphaproteobacteria</taxon>
        <taxon>Hyphomicrobiales</taxon>
        <taxon>Rhizobiaceae</taxon>
        <taxon>Rhizobium/Agrobacterium group</taxon>
        <taxon>Rhizobium</taxon>
    </lineage>
</organism>
<dbReference type="Proteomes" id="UP000533641">
    <property type="component" value="Unassembled WGS sequence"/>
</dbReference>
<gene>
    <name evidence="1" type="ORF">GGE12_001836</name>
</gene>
<evidence type="ECO:0000313" key="1">
    <source>
        <dbReference type="EMBL" id="MBB4274081.1"/>
    </source>
</evidence>
<evidence type="ECO:0000313" key="2">
    <source>
        <dbReference type="Proteomes" id="UP000533641"/>
    </source>
</evidence>
<sequence>MLMLTDEALTGDTGFAWKYHLSATVTLAV</sequence>
<proteinExistence type="predicted"/>
<comment type="caution">
    <text evidence="1">The sequence shown here is derived from an EMBL/GenBank/DDBJ whole genome shotgun (WGS) entry which is preliminary data.</text>
</comment>
<name>A0A7W6RLF0_9HYPH</name>
<dbReference type="AlphaFoldDB" id="A0A7W6RLF0"/>
<dbReference type="EMBL" id="JACIGM010000003">
    <property type="protein sequence ID" value="MBB4274081.1"/>
    <property type="molecule type" value="Genomic_DNA"/>
</dbReference>
<protein>
    <submittedName>
        <fullName evidence="1">Uncharacterized protein</fullName>
    </submittedName>
</protein>
<reference evidence="1 2" key="1">
    <citation type="submission" date="2020-08" db="EMBL/GenBank/DDBJ databases">
        <title>Genomic Encyclopedia of Type Strains, Phase IV (KMG-V): Genome sequencing to study the core and pangenomes of soil and plant-associated prokaryotes.</title>
        <authorList>
            <person name="Whitman W."/>
        </authorList>
    </citation>
    <scope>NUCLEOTIDE SEQUENCE [LARGE SCALE GENOMIC DNA]</scope>
    <source>
        <strain evidence="1 2">SEMIA 402</strain>
    </source>
</reference>
<accession>A0A7W6RLF0</accession>